<protein>
    <submittedName>
        <fullName evidence="2">Uncharacterized protein</fullName>
    </submittedName>
</protein>
<accession>A0ABP6URA9</accession>
<sequence>MLTVVSCDDGDIIVTSFEFDDSTLELCRGSLLNEFVFFKINTTTNEAISYNFTSPIYNDTTVTDTPILIDLENDDNQLVYRQFNNTVTSDYYCNTIPDSDITVTEELISISGEASIIVEIVDEDDNDGVLAINEDVTVNVEDEDINGDGDLENDDTDNDGIPNYKDQDDDNDNVLTSVEIPNNDVTDESFLDTDEDGTPNYLDEDDDGDGIKTINEDLDNDGSPRDDDSDNDGIPNYLDNDDDNDGILTIDEDINQINDARDDDTDDDGIPDYLDTNSDNDEAPSFTGEVSSSLDNTVITTFRTTLTVNNILFGGSNDQFTDEDFSFGFRDQEISITTPK</sequence>
<reference evidence="3" key="1">
    <citation type="journal article" date="2019" name="Int. J. Syst. Evol. Microbiol.">
        <title>The Global Catalogue of Microorganisms (GCM) 10K type strain sequencing project: providing services to taxonomists for standard genome sequencing and annotation.</title>
        <authorList>
            <consortium name="The Broad Institute Genomics Platform"/>
            <consortium name="The Broad Institute Genome Sequencing Center for Infectious Disease"/>
            <person name="Wu L."/>
            <person name="Ma J."/>
        </authorList>
    </citation>
    <scope>NUCLEOTIDE SEQUENCE [LARGE SCALE GENOMIC DNA]</scope>
    <source>
        <strain evidence="3">JCM 17106</strain>
    </source>
</reference>
<evidence type="ECO:0000256" key="1">
    <source>
        <dbReference type="SAM" id="MobiDB-lite"/>
    </source>
</evidence>
<feature type="compositionally biased region" description="Acidic residues" evidence="1">
    <location>
        <begin position="261"/>
        <end position="270"/>
    </location>
</feature>
<feature type="compositionally biased region" description="Acidic residues" evidence="1">
    <location>
        <begin position="185"/>
        <end position="208"/>
    </location>
</feature>
<keyword evidence="3" id="KW-1185">Reference proteome</keyword>
<comment type="caution">
    <text evidence="2">The sequence shown here is derived from an EMBL/GenBank/DDBJ whole genome shotgun (WGS) entry which is preliminary data.</text>
</comment>
<proteinExistence type="predicted"/>
<organism evidence="2 3">
    <name type="scientific">Aquimarina addita</name>
    <dbReference type="NCBI Taxonomy" id="870485"/>
    <lineage>
        <taxon>Bacteria</taxon>
        <taxon>Pseudomonadati</taxon>
        <taxon>Bacteroidota</taxon>
        <taxon>Flavobacteriia</taxon>
        <taxon>Flavobacteriales</taxon>
        <taxon>Flavobacteriaceae</taxon>
        <taxon>Aquimarina</taxon>
    </lineage>
</organism>
<dbReference type="Gene3D" id="4.10.1080.10">
    <property type="entry name" value="TSP type-3 repeat"/>
    <property type="match status" value="1"/>
</dbReference>
<evidence type="ECO:0000313" key="2">
    <source>
        <dbReference type="EMBL" id="GAA3518258.1"/>
    </source>
</evidence>
<dbReference type="EMBL" id="BAABCW010000019">
    <property type="protein sequence ID" value="GAA3518258.1"/>
    <property type="molecule type" value="Genomic_DNA"/>
</dbReference>
<feature type="compositionally biased region" description="Polar residues" evidence="1">
    <location>
        <begin position="173"/>
        <end position="184"/>
    </location>
</feature>
<name>A0ABP6URA9_9FLAO</name>
<dbReference type="Proteomes" id="UP001500459">
    <property type="component" value="Unassembled WGS sequence"/>
</dbReference>
<dbReference type="InterPro" id="IPR028974">
    <property type="entry name" value="TSP_type-3_rpt"/>
</dbReference>
<feature type="region of interest" description="Disordered" evidence="1">
    <location>
        <begin position="141"/>
        <end position="245"/>
    </location>
</feature>
<feature type="region of interest" description="Disordered" evidence="1">
    <location>
        <begin position="258"/>
        <end position="290"/>
    </location>
</feature>
<feature type="compositionally biased region" description="Acidic residues" evidence="1">
    <location>
        <begin position="141"/>
        <end position="158"/>
    </location>
</feature>
<gene>
    <name evidence="2" type="ORF">GCM10022393_35470</name>
</gene>
<evidence type="ECO:0000313" key="3">
    <source>
        <dbReference type="Proteomes" id="UP001500459"/>
    </source>
</evidence>